<dbReference type="KEGG" id="bcai:K788_0003687"/>
<name>A0A0P0R6S8_9BURK</name>
<feature type="region of interest" description="Disordered" evidence="1">
    <location>
        <begin position="1"/>
        <end position="29"/>
    </location>
</feature>
<accession>A0A0P0R6S8</accession>
<protein>
    <submittedName>
        <fullName evidence="2">Uncharacterized protein</fullName>
    </submittedName>
</protein>
<evidence type="ECO:0000313" key="3">
    <source>
        <dbReference type="Proteomes" id="UP000019146"/>
    </source>
</evidence>
<organism evidence="2 3">
    <name type="scientific">Paraburkholderia caribensis MBA4</name>
    <dbReference type="NCBI Taxonomy" id="1323664"/>
    <lineage>
        <taxon>Bacteria</taxon>
        <taxon>Pseudomonadati</taxon>
        <taxon>Pseudomonadota</taxon>
        <taxon>Betaproteobacteria</taxon>
        <taxon>Burkholderiales</taxon>
        <taxon>Burkholderiaceae</taxon>
        <taxon>Paraburkholderia</taxon>
    </lineage>
</organism>
<feature type="compositionally biased region" description="Basic and acidic residues" evidence="1">
    <location>
        <begin position="9"/>
        <end position="21"/>
    </location>
</feature>
<proteinExistence type="predicted"/>
<sequence length="87" mass="8830">MRTSGTSSRDGRFSATRREGARAAGRTGPLAVQWEQVEQKAAALTTAHATSQAVSKATAALAGSTGGAALLMADGRHHDGNARAITP</sequence>
<evidence type="ECO:0000313" key="2">
    <source>
        <dbReference type="EMBL" id="ALL63635.1"/>
    </source>
</evidence>
<dbReference type="EMBL" id="CP012746">
    <property type="protein sequence ID" value="ALL63635.1"/>
    <property type="molecule type" value="Genomic_DNA"/>
</dbReference>
<gene>
    <name evidence="2" type="ORF">K788_0003687</name>
</gene>
<reference evidence="2 3" key="1">
    <citation type="journal article" date="2014" name="Genome Announc.">
        <title>Draft Genome Sequence of the Haloacid-Degrading Burkholderia caribensis Strain MBA4.</title>
        <authorList>
            <person name="Pan Y."/>
            <person name="Kong K.F."/>
            <person name="Tsang J.S."/>
        </authorList>
    </citation>
    <scope>NUCLEOTIDE SEQUENCE [LARGE SCALE GENOMIC DNA]</scope>
    <source>
        <strain evidence="2 3">MBA4</strain>
    </source>
</reference>
<dbReference type="Proteomes" id="UP000019146">
    <property type="component" value="Chromosome 1"/>
</dbReference>
<evidence type="ECO:0000256" key="1">
    <source>
        <dbReference type="SAM" id="MobiDB-lite"/>
    </source>
</evidence>
<dbReference type="AlphaFoldDB" id="A0A0P0R6S8"/>